<proteinExistence type="predicted"/>
<organism evidence="1 2">
    <name type="scientific">Cyphomyrmex costatus</name>
    <dbReference type="NCBI Taxonomy" id="456900"/>
    <lineage>
        <taxon>Eukaryota</taxon>
        <taxon>Metazoa</taxon>
        <taxon>Ecdysozoa</taxon>
        <taxon>Arthropoda</taxon>
        <taxon>Hexapoda</taxon>
        <taxon>Insecta</taxon>
        <taxon>Pterygota</taxon>
        <taxon>Neoptera</taxon>
        <taxon>Endopterygota</taxon>
        <taxon>Hymenoptera</taxon>
        <taxon>Apocrita</taxon>
        <taxon>Aculeata</taxon>
        <taxon>Formicoidea</taxon>
        <taxon>Formicidae</taxon>
        <taxon>Myrmicinae</taxon>
        <taxon>Cyphomyrmex</taxon>
    </lineage>
</organism>
<keyword evidence="2" id="KW-1185">Reference proteome</keyword>
<dbReference type="AlphaFoldDB" id="A0A195CGT1"/>
<name>A0A195CGT1_9HYME</name>
<dbReference type="EMBL" id="KQ977791">
    <property type="protein sequence ID" value="KYM99907.1"/>
    <property type="molecule type" value="Genomic_DNA"/>
</dbReference>
<sequence length="90" mass="10352">MYLCSRAAASRSRERNRESILARLRTCMRRMLAWCTGPLYVHLDVLSPSRECSRVPRYIASCRARARAGARRHLASLTYDTIRTSHKAGR</sequence>
<gene>
    <name evidence="1" type="ORF">ALC62_09528</name>
</gene>
<evidence type="ECO:0000313" key="2">
    <source>
        <dbReference type="Proteomes" id="UP000078542"/>
    </source>
</evidence>
<accession>A0A195CGT1</accession>
<dbReference type="Proteomes" id="UP000078542">
    <property type="component" value="Unassembled WGS sequence"/>
</dbReference>
<protein>
    <submittedName>
        <fullName evidence="1">Uncharacterized protein</fullName>
    </submittedName>
</protein>
<evidence type="ECO:0000313" key="1">
    <source>
        <dbReference type="EMBL" id="KYM99907.1"/>
    </source>
</evidence>
<reference evidence="1 2" key="1">
    <citation type="submission" date="2016-03" db="EMBL/GenBank/DDBJ databases">
        <title>Cyphomyrmex costatus WGS genome.</title>
        <authorList>
            <person name="Nygaard S."/>
            <person name="Hu H."/>
            <person name="Boomsma J."/>
            <person name="Zhang G."/>
        </authorList>
    </citation>
    <scope>NUCLEOTIDE SEQUENCE [LARGE SCALE GENOMIC DNA]</scope>
    <source>
        <strain evidence="1">MS0001</strain>
        <tissue evidence="1">Whole body</tissue>
    </source>
</reference>